<keyword evidence="1" id="KW-0812">Transmembrane</keyword>
<dbReference type="AlphaFoldDB" id="A0A2W5KK61"/>
<evidence type="ECO:0000256" key="1">
    <source>
        <dbReference type="SAM" id="Phobius"/>
    </source>
</evidence>
<keyword evidence="1" id="KW-0472">Membrane</keyword>
<dbReference type="Pfam" id="PF01757">
    <property type="entry name" value="Acyl_transf_3"/>
    <property type="match status" value="1"/>
</dbReference>
<proteinExistence type="predicted"/>
<feature type="transmembrane region" description="Helical" evidence="1">
    <location>
        <begin position="367"/>
        <end position="388"/>
    </location>
</feature>
<dbReference type="GO" id="GO:0016747">
    <property type="term" value="F:acyltransferase activity, transferring groups other than amino-acyl groups"/>
    <property type="evidence" value="ECO:0007669"/>
    <property type="project" value="InterPro"/>
</dbReference>
<sequence length="695" mass="74689">MSPSSGSFCPARVGFGRRLSARPGCRLSYRPEIDGLRAVAVLSVLLYHAAGLVPGGFVGVDVFFVISGYVITKTIASDLGAERFSLWSFYERRIRRIAPALAVTILATAAASAVILLPVDLTAMGKSAVAAALMVSNMLFWSGSSYFDAAAQTKPLLHTWSLGIEEQFYLVYPLLLAALWRRGHRFLLPALAALFVASLAAAIWRVGDDPTGVFYLAPFRFWELLLGGLIALRPVKRLEGSAFAFLGLALIGLSLAFYDETTLFPGAAALLPTLGAALAINGARDGMAAARLLGARPLVFVGKISYSLYLVHWPIIVLTEYRQDARLDASQAVLVIAASIVLAWLSWRFVEQPFRRPGAASLPKPRLVGVAAAATALCVFVGGAFATFDGLPERLPPEVRSVYAMIAPDRSRDQCFVDTRGRTGPSLDDIRAGRLCSFGEPPEEGRARFLVWGDSHAAALAPGIFKAGDEAGLRGVFVGAGACPPLEDFRTLTARDDTNRRCHEVNEAVFDLLAREKIPLVFMVARWTRAANGNGFGDEGMFFDPNRIAPPVPGEDEKFAASLDATLARLKSIGVRAAVVQSVPEAGYIVPYALAKAMMAGRKVDLGPTAKTELRRDGRATEIIQTTAARYGADVIEPDPFFCDAKKCAVVRNGVPLYRDADHVTRATALALSPLYSAVMLREVAQNAGDVARTP</sequence>
<feature type="transmembrane region" description="Helical" evidence="1">
    <location>
        <begin position="329"/>
        <end position="347"/>
    </location>
</feature>
<feature type="transmembrane region" description="Helical" evidence="1">
    <location>
        <begin position="241"/>
        <end position="258"/>
    </location>
</feature>
<dbReference type="InterPro" id="IPR002656">
    <property type="entry name" value="Acyl_transf_3_dom"/>
</dbReference>
<feature type="transmembrane region" description="Helical" evidence="1">
    <location>
        <begin position="186"/>
        <end position="207"/>
    </location>
</feature>
<feature type="transmembrane region" description="Helical" evidence="1">
    <location>
        <begin position="97"/>
        <end position="117"/>
    </location>
</feature>
<evidence type="ECO:0000259" key="3">
    <source>
        <dbReference type="Pfam" id="PF19040"/>
    </source>
</evidence>
<reference evidence="4 5" key="1">
    <citation type="submission" date="2017-08" db="EMBL/GenBank/DDBJ databases">
        <title>Infants hospitalized years apart are colonized by the same room-sourced microbial strains.</title>
        <authorList>
            <person name="Brooks B."/>
            <person name="Olm M.R."/>
            <person name="Firek B.A."/>
            <person name="Baker R."/>
            <person name="Thomas B.C."/>
            <person name="Morowitz M.J."/>
            <person name="Banfield J.F."/>
        </authorList>
    </citation>
    <scope>NUCLEOTIDE SEQUENCE [LARGE SCALE GENOMIC DNA]</scope>
    <source>
        <strain evidence="4">S2_005_003_R2_43</strain>
    </source>
</reference>
<accession>A0A2W5KK61</accession>
<gene>
    <name evidence="4" type="ORF">DI565_10480</name>
</gene>
<name>A0A2W5KK61_ANCNO</name>
<keyword evidence="4" id="KW-0808">Transferase</keyword>
<keyword evidence="4" id="KW-0012">Acyltransferase</keyword>
<feature type="transmembrane region" description="Helical" evidence="1">
    <location>
        <begin position="295"/>
        <end position="317"/>
    </location>
</feature>
<protein>
    <submittedName>
        <fullName evidence="4">Acyltransferase</fullName>
    </submittedName>
</protein>
<feature type="domain" description="Acyltransferase 3" evidence="2">
    <location>
        <begin position="31"/>
        <end position="347"/>
    </location>
</feature>
<dbReference type="GO" id="GO:0009103">
    <property type="term" value="P:lipopolysaccharide biosynthetic process"/>
    <property type="evidence" value="ECO:0007669"/>
    <property type="project" value="TreeGrafter"/>
</dbReference>
<feature type="domain" description="SGNH" evidence="3">
    <location>
        <begin position="432"/>
        <end position="676"/>
    </location>
</feature>
<dbReference type="InterPro" id="IPR043968">
    <property type="entry name" value="SGNH"/>
</dbReference>
<dbReference type="Proteomes" id="UP000249577">
    <property type="component" value="Unassembled WGS sequence"/>
</dbReference>
<evidence type="ECO:0000259" key="2">
    <source>
        <dbReference type="Pfam" id="PF01757"/>
    </source>
</evidence>
<comment type="caution">
    <text evidence="4">The sequence shown here is derived from an EMBL/GenBank/DDBJ whole genome shotgun (WGS) entry which is preliminary data.</text>
</comment>
<dbReference type="PANTHER" id="PTHR23028">
    <property type="entry name" value="ACETYLTRANSFERASE"/>
    <property type="match status" value="1"/>
</dbReference>
<dbReference type="GO" id="GO:0016020">
    <property type="term" value="C:membrane"/>
    <property type="evidence" value="ECO:0007669"/>
    <property type="project" value="TreeGrafter"/>
</dbReference>
<organism evidence="4 5">
    <name type="scientific">Ancylobacter novellus</name>
    <name type="common">Thiobacillus novellus</name>
    <dbReference type="NCBI Taxonomy" id="921"/>
    <lineage>
        <taxon>Bacteria</taxon>
        <taxon>Pseudomonadati</taxon>
        <taxon>Pseudomonadota</taxon>
        <taxon>Alphaproteobacteria</taxon>
        <taxon>Hyphomicrobiales</taxon>
        <taxon>Xanthobacteraceae</taxon>
        <taxon>Ancylobacter</taxon>
    </lineage>
</organism>
<evidence type="ECO:0000313" key="5">
    <source>
        <dbReference type="Proteomes" id="UP000249577"/>
    </source>
</evidence>
<feature type="transmembrane region" description="Helical" evidence="1">
    <location>
        <begin position="213"/>
        <end position="232"/>
    </location>
</feature>
<dbReference type="InterPro" id="IPR050879">
    <property type="entry name" value="Acyltransferase_3"/>
</dbReference>
<dbReference type="PANTHER" id="PTHR23028:SF53">
    <property type="entry name" value="ACYL_TRANSF_3 DOMAIN-CONTAINING PROTEIN"/>
    <property type="match status" value="1"/>
</dbReference>
<dbReference type="EMBL" id="QFPN01000004">
    <property type="protein sequence ID" value="PZQ16204.1"/>
    <property type="molecule type" value="Genomic_DNA"/>
</dbReference>
<dbReference type="Pfam" id="PF19040">
    <property type="entry name" value="SGNH"/>
    <property type="match status" value="1"/>
</dbReference>
<keyword evidence="1" id="KW-1133">Transmembrane helix</keyword>
<feature type="transmembrane region" description="Helical" evidence="1">
    <location>
        <begin position="264"/>
        <end position="283"/>
    </location>
</feature>
<evidence type="ECO:0000313" key="4">
    <source>
        <dbReference type="EMBL" id="PZQ16204.1"/>
    </source>
</evidence>